<evidence type="ECO:0000256" key="5">
    <source>
        <dbReference type="ARBA" id="ARBA00022679"/>
    </source>
</evidence>
<comment type="similarity">
    <text evidence="11">Belongs to the ApbE family.</text>
</comment>
<keyword evidence="7 11" id="KW-0274">FAD</keyword>
<keyword evidence="5 11" id="KW-0808">Transferase</keyword>
<name>A0ABS7DR92_9FIRM</name>
<dbReference type="Gene3D" id="3.10.520.10">
    <property type="entry name" value="ApbE-like domains"/>
    <property type="match status" value="1"/>
</dbReference>
<evidence type="ECO:0000313" key="13">
    <source>
        <dbReference type="Proteomes" id="UP000719942"/>
    </source>
</evidence>
<comment type="catalytic activity">
    <reaction evidence="10 11">
        <text>L-threonyl-[protein] + FAD = FMN-L-threonyl-[protein] + AMP + H(+)</text>
        <dbReference type="Rhea" id="RHEA:36847"/>
        <dbReference type="Rhea" id="RHEA-COMP:11060"/>
        <dbReference type="Rhea" id="RHEA-COMP:11061"/>
        <dbReference type="ChEBI" id="CHEBI:15378"/>
        <dbReference type="ChEBI" id="CHEBI:30013"/>
        <dbReference type="ChEBI" id="CHEBI:57692"/>
        <dbReference type="ChEBI" id="CHEBI:74257"/>
        <dbReference type="ChEBI" id="CHEBI:456215"/>
        <dbReference type="EC" id="2.7.1.180"/>
    </reaction>
</comment>
<dbReference type="EMBL" id="JAGFNZ010000006">
    <property type="protein sequence ID" value="MBW7573829.1"/>
    <property type="molecule type" value="Genomic_DNA"/>
</dbReference>
<dbReference type="PANTHER" id="PTHR30040:SF2">
    <property type="entry name" value="FAD:PROTEIN FMN TRANSFERASE"/>
    <property type="match status" value="1"/>
</dbReference>
<keyword evidence="4 11" id="KW-0285">Flavoprotein</keyword>
<evidence type="ECO:0000256" key="8">
    <source>
        <dbReference type="ARBA" id="ARBA00022842"/>
    </source>
</evidence>
<evidence type="ECO:0000256" key="1">
    <source>
        <dbReference type="ARBA" id="ARBA00001946"/>
    </source>
</evidence>
<protein>
    <recommendedName>
        <fullName evidence="3 11">FAD:protein FMN transferase</fullName>
        <ecNumber evidence="2 11">2.7.1.180</ecNumber>
    </recommendedName>
    <alternativeName>
        <fullName evidence="9 11">Flavin transferase</fullName>
    </alternativeName>
</protein>
<evidence type="ECO:0000313" key="12">
    <source>
        <dbReference type="EMBL" id="MBW7573829.1"/>
    </source>
</evidence>
<dbReference type="EC" id="2.7.1.180" evidence="2 11"/>
<evidence type="ECO:0000256" key="4">
    <source>
        <dbReference type="ARBA" id="ARBA00022630"/>
    </source>
</evidence>
<evidence type="ECO:0000256" key="2">
    <source>
        <dbReference type="ARBA" id="ARBA00011955"/>
    </source>
</evidence>
<gene>
    <name evidence="12" type="ORF">J5W02_13520</name>
</gene>
<evidence type="ECO:0000256" key="10">
    <source>
        <dbReference type="ARBA" id="ARBA00048540"/>
    </source>
</evidence>
<evidence type="ECO:0000256" key="9">
    <source>
        <dbReference type="ARBA" id="ARBA00031306"/>
    </source>
</evidence>
<reference evidence="12 13" key="1">
    <citation type="submission" date="2021-03" db="EMBL/GenBank/DDBJ databases">
        <title>Caproiciproducens sp. nov. isolated from feces of cow.</title>
        <authorList>
            <person name="Choi J.-Y."/>
        </authorList>
    </citation>
    <scope>NUCLEOTIDE SEQUENCE [LARGE SCALE GENOMIC DNA]</scope>
    <source>
        <strain evidence="12 13">AGMB10547</strain>
    </source>
</reference>
<comment type="caution">
    <text evidence="12">The sequence shown here is derived from an EMBL/GenBank/DDBJ whole genome shotgun (WGS) entry which is preliminary data.</text>
</comment>
<evidence type="ECO:0000256" key="3">
    <source>
        <dbReference type="ARBA" id="ARBA00016337"/>
    </source>
</evidence>
<dbReference type="Proteomes" id="UP000719942">
    <property type="component" value="Unassembled WGS sequence"/>
</dbReference>
<dbReference type="SUPFAM" id="SSF143631">
    <property type="entry name" value="ApbE-like"/>
    <property type="match status" value="1"/>
</dbReference>
<evidence type="ECO:0000256" key="11">
    <source>
        <dbReference type="PIRNR" id="PIRNR006268"/>
    </source>
</evidence>
<keyword evidence="13" id="KW-1185">Reference proteome</keyword>
<dbReference type="InterPro" id="IPR024932">
    <property type="entry name" value="ApbE"/>
</dbReference>
<dbReference type="PIRSF" id="PIRSF006268">
    <property type="entry name" value="ApbE"/>
    <property type="match status" value="1"/>
</dbReference>
<dbReference type="InterPro" id="IPR003374">
    <property type="entry name" value="ApbE-like_sf"/>
</dbReference>
<keyword evidence="6 11" id="KW-0479">Metal-binding</keyword>
<keyword evidence="8 11" id="KW-0460">Magnesium</keyword>
<sequence length="335" mass="37640">MLQLPACNTSKKTRYEAQFLQLFDTMTQIVAYTETKEEFTNLSNLIYNNLKVYHELYDIYNDYPGINNIKTINDNAGKKPVKVDKKIIDMLLLGKKESASDSAAFNIALGSVLKIWHQYREAGIDDPENAALPPMADLKEAMTHTDINKVIIDEKASTVYLEDPKMSLDVGGIAKGYATEQVAKIAMEHGYKSALLSVGGNVRAIGSKGVNNEKWNVGIQNPDKGSDKKSLCTINIQDESVVTSGIYERYYTVDGKTYHHIIDPKTLMPSTYFKAVTIITPDSGMADIYCKLIFNVPYEQGLAYLRTLPNTEALWVFPDGEIKYSDHFQEKYIKN</sequence>
<dbReference type="Pfam" id="PF02424">
    <property type="entry name" value="ApbE"/>
    <property type="match status" value="1"/>
</dbReference>
<evidence type="ECO:0000256" key="7">
    <source>
        <dbReference type="ARBA" id="ARBA00022827"/>
    </source>
</evidence>
<accession>A0ABS7DR92</accession>
<dbReference type="PANTHER" id="PTHR30040">
    <property type="entry name" value="THIAMINE BIOSYNTHESIS LIPOPROTEIN APBE"/>
    <property type="match status" value="1"/>
</dbReference>
<proteinExistence type="inferred from homology"/>
<organism evidence="12 13">
    <name type="scientific">Caproiciproducens faecalis</name>
    <dbReference type="NCBI Taxonomy" id="2820301"/>
    <lineage>
        <taxon>Bacteria</taxon>
        <taxon>Bacillati</taxon>
        <taxon>Bacillota</taxon>
        <taxon>Clostridia</taxon>
        <taxon>Eubacteriales</taxon>
        <taxon>Acutalibacteraceae</taxon>
        <taxon>Caproiciproducens</taxon>
    </lineage>
</organism>
<evidence type="ECO:0000256" key="6">
    <source>
        <dbReference type="ARBA" id="ARBA00022723"/>
    </source>
</evidence>
<comment type="cofactor">
    <cofactor evidence="1">
        <name>Mg(2+)</name>
        <dbReference type="ChEBI" id="CHEBI:18420"/>
    </cofactor>
</comment>
<dbReference type="GO" id="GO:0016740">
    <property type="term" value="F:transferase activity"/>
    <property type="evidence" value="ECO:0007669"/>
    <property type="project" value="UniProtKB-KW"/>
</dbReference>